<comment type="caution">
    <text evidence="2">The sequence shown here is derived from an EMBL/GenBank/DDBJ whole genome shotgun (WGS) entry which is preliminary data.</text>
</comment>
<dbReference type="InterPro" id="IPR029058">
    <property type="entry name" value="AB_hydrolase_fold"/>
</dbReference>
<dbReference type="Proteomes" id="UP001500064">
    <property type="component" value="Unassembled WGS sequence"/>
</dbReference>
<reference evidence="3" key="1">
    <citation type="journal article" date="2019" name="Int. J. Syst. Evol. Microbiol.">
        <title>The Global Catalogue of Microorganisms (GCM) 10K type strain sequencing project: providing services to taxonomists for standard genome sequencing and annotation.</title>
        <authorList>
            <consortium name="The Broad Institute Genomics Platform"/>
            <consortium name="The Broad Institute Genome Sequencing Center for Infectious Disease"/>
            <person name="Wu L."/>
            <person name="Ma J."/>
        </authorList>
    </citation>
    <scope>NUCLEOTIDE SEQUENCE [LARGE SCALE GENOMIC DNA]</scope>
    <source>
        <strain evidence="3">JCM 13929</strain>
    </source>
</reference>
<dbReference type="InterPro" id="IPR002018">
    <property type="entry name" value="CarbesteraseB"/>
</dbReference>
<evidence type="ECO:0000313" key="3">
    <source>
        <dbReference type="Proteomes" id="UP001500064"/>
    </source>
</evidence>
<accession>A0ABP4RII0</accession>
<dbReference type="SUPFAM" id="SSF53474">
    <property type="entry name" value="alpha/beta-Hydrolases"/>
    <property type="match status" value="1"/>
</dbReference>
<evidence type="ECO:0000313" key="2">
    <source>
        <dbReference type="EMBL" id="GAA1654465.1"/>
    </source>
</evidence>
<gene>
    <name evidence="2" type="ORF">GCM10009733_059760</name>
</gene>
<sequence length="61" mass="6548">MKGGVVVVTVNYRLGVLGWPAHPAPEAGERCQSGNYELLDQQAAPRWVRRNIAAFGGDPAT</sequence>
<dbReference type="InterPro" id="IPR051093">
    <property type="entry name" value="Neuroligin/BSAL"/>
</dbReference>
<keyword evidence="3" id="KW-1185">Reference proteome</keyword>
<name>A0ABP4RII0_9ACTN</name>
<protein>
    <recommendedName>
        <fullName evidence="1">Carboxylesterase type B domain-containing protein</fullName>
    </recommendedName>
</protein>
<organism evidence="2 3">
    <name type="scientific">Nonomuraea maheshkhaliensis</name>
    <dbReference type="NCBI Taxonomy" id="419590"/>
    <lineage>
        <taxon>Bacteria</taxon>
        <taxon>Bacillati</taxon>
        <taxon>Actinomycetota</taxon>
        <taxon>Actinomycetes</taxon>
        <taxon>Streptosporangiales</taxon>
        <taxon>Streptosporangiaceae</taxon>
        <taxon>Nonomuraea</taxon>
    </lineage>
</organism>
<dbReference type="Gene3D" id="3.40.50.1820">
    <property type="entry name" value="alpha/beta hydrolase"/>
    <property type="match status" value="1"/>
</dbReference>
<dbReference type="PANTHER" id="PTHR43903">
    <property type="entry name" value="NEUROLIGIN"/>
    <property type="match status" value="1"/>
</dbReference>
<feature type="domain" description="Carboxylesterase type B" evidence="1">
    <location>
        <begin position="2"/>
        <end position="60"/>
    </location>
</feature>
<dbReference type="Pfam" id="PF00135">
    <property type="entry name" value="COesterase"/>
    <property type="match status" value="1"/>
</dbReference>
<proteinExistence type="predicted"/>
<evidence type="ECO:0000259" key="1">
    <source>
        <dbReference type="Pfam" id="PF00135"/>
    </source>
</evidence>
<dbReference type="EMBL" id="BAAAMU010000050">
    <property type="protein sequence ID" value="GAA1654465.1"/>
    <property type="molecule type" value="Genomic_DNA"/>
</dbReference>